<dbReference type="EMBL" id="FUWM01000014">
    <property type="protein sequence ID" value="SJZ77993.1"/>
    <property type="molecule type" value="Genomic_DNA"/>
</dbReference>
<dbReference type="Pfam" id="PF10127">
    <property type="entry name" value="RlaP"/>
    <property type="match status" value="1"/>
</dbReference>
<keyword evidence="2" id="KW-1185">Reference proteome</keyword>
<proteinExistence type="predicted"/>
<sequence length="257" mass="30786">MREEILSELKKIEEQEHVKILYAVESGSRAWGFPSKDSDYDVRFIYIRPVEWYLSIDKKRDVLEYPINNKLDISGWDLKKALSLFKKSNPAFIEWLSSPIVYIEEYSTIDKLRELNNKYFSIKSSIYHYLNMARGNYKDYLQRDKVKIKKYFYVLRPILACQWLEANKTVAPMDFEELLETQISDMELYKEIKKLLKRKRVGEELDIEPKISIINNFIEEEITYYEEYVSGVEDIGSVSYQELNNLFRNTLKEVWDN</sequence>
<dbReference type="RefSeq" id="WP_078810254.1">
    <property type="nucleotide sequence ID" value="NZ_FUWM01000014.1"/>
</dbReference>
<dbReference type="PANTHER" id="PTHR34817">
    <property type="entry name" value="NUCLEOTIDYLTRANSFERASE"/>
    <property type="match status" value="1"/>
</dbReference>
<name>A0A1T4NFV0_9FIRM</name>
<organism evidence="1 2">
    <name type="scientific">Selenihalanaerobacter shriftii</name>
    <dbReference type="NCBI Taxonomy" id="142842"/>
    <lineage>
        <taxon>Bacteria</taxon>
        <taxon>Bacillati</taxon>
        <taxon>Bacillota</taxon>
        <taxon>Clostridia</taxon>
        <taxon>Halanaerobiales</taxon>
        <taxon>Halobacteroidaceae</taxon>
        <taxon>Selenihalanaerobacter</taxon>
    </lineage>
</organism>
<dbReference type="Proteomes" id="UP000190625">
    <property type="component" value="Unassembled WGS sequence"/>
</dbReference>
<dbReference type="InterPro" id="IPR018775">
    <property type="entry name" value="RlaP"/>
</dbReference>
<dbReference type="STRING" id="142842.SAMN02745118_01796"/>
<dbReference type="AlphaFoldDB" id="A0A1T4NFV0"/>
<dbReference type="PANTHER" id="PTHR34817:SF2">
    <property type="entry name" value="NUCLEOTIDYLTRANSFERASE"/>
    <property type="match status" value="1"/>
</dbReference>
<evidence type="ECO:0000313" key="2">
    <source>
        <dbReference type="Proteomes" id="UP000190625"/>
    </source>
</evidence>
<accession>A0A1T4NFV0</accession>
<evidence type="ECO:0000313" key="1">
    <source>
        <dbReference type="EMBL" id="SJZ77993.1"/>
    </source>
</evidence>
<gene>
    <name evidence="1" type="ORF">SAMN02745118_01796</name>
</gene>
<protein>
    <recommendedName>
        <fullName evidence="3">Nucleotidyltransferase</fullName>
    </recommendedName>
</protein>
<reference evidence="2" key="1">
    <citation type="submission" date="2017-02" db="EMBL/GenBank/DDBJ databases">
        <authorList>
            <person name="Varghese N."/>
            <person name="Submissions S."/>
        </authorList>
    </citation>
    <scope>NUCLEOTIDE SEQUENCE [LARGE SCALE GENOMIC DNA]</scope>
    <source>
        <strain evidence="2">ATCC BAA-73</strain>
    </source>
</reference>
<evidence type="ECO:0008006" key="3">
    <source>
        <dbReference type="Google" id="ProtNLM"/>
    </source>
</evidence>
<dbReference type="OrthoDB" id="9796845at2"/>